<proteinExistence type="predicted"/>
<feature type="region of interest" description="Disordered" evidence="1">
    <location>
        <begin position="535"/>
        <end position="603"/>
    </location>
</feature>
<protein>
    <submittedName>
        <fullName evidence="2">Uncharacterized protein</fullName>
    </submittedName>
</protein>
<gene>
    <name evidence="2" type="ORF">AAF712_014704</name>
</gene>
<dbReference type="Proteomes" id="UP001437256">
    <property type="component" value="Unassembled WGS sequence"/>
</dbReference>
<feature type="compositionally biased region" description="Polar residues" evidence="1">
    <location>
        <begin position="436"/>
        <end position="452"/>
    </location>
</feature>
<accession>A0ABR2ZCU7</accession>
<evidence type="ECO:0000256" key="1">
    <source>
        <dbReference type="SAM" id="MobiDB-lite"/>
    </source>
</evidence>
<feature type="compositionally biased region" description="Low complexity" evidence="1">
    <location>
        <begin position="545"/>
        <end position="567"/>
    </location>
</feature>
<feature type="region of interest" description="Disordered" evidence="1">
    <location>
        <begin position="334"/>
        <end position="353"/>
    </location>
</feature>
<feature type="compositionally biased region" description="Pro residues" evidence="1">
    <location>
        <begin position="358"/>
        <end position="372"/>
    </location>
</feature>
<evidence type="ECO:0000313" key="2">
    <source>
        <dbReference type="EMBL" id="KAL0058608.1"/>
    </source>
</evidence>
<reference evidence="2 3" key="1">
    <citation type="submission" date="2024-05" db="EMBL/GenBank/DDBJ databases">
        <title>A draft genome resource for the thread blight pathogen Marasmius tenuissimus strain MS-2.</title>
        <authorList>
            <person name="Yulfo-Soto G.E."/>
            <person name="Baruah I.K."/>
            <person name="Amoako-Attah I."/>
            <person name="Bukari Y."/>
            <person name="Meinhardt L.W."/>
            <person name="Bailey B.A."/>
            <person name="Cohen S.P."/>
        </authorList>
    </citation>
    <scope>NUCLEOTIDE SEQUENCE [LARGE SCALE GENOMIC DNA]</scope>
    <source>
        <strain evidence="2 3">MS-2</strain>
    </source>
</reference>
<organism evidence="2 3">
    <name type="scientific">Marasmius tenuissimus</name>
    <dbReference type="NCBI Taxonomy" id="585030"/>
    <lineage>
        <taxon>Eukaryota</taxon>
        <taxon>Fungi</taxon>
        <taxon>Dikarya</taxon>
        <taxon>Basidiomycota</taxon>
        <taxon>Agaricomycotina</taxon>
        <taxon>Agaricomycetes</taxon>
        <taxon>Agaricomycetidae</taxon>
        <taxon>Agaricales</taxon>
        <taxon>Marasmiineae</taxon>
        <taxon>Marasmiaceae</taxon>
        <taxon>Marasmius</taxon>
    </lineage>
</organism>
<name>A0ABR2ZCU7_9AGAR</name>
<dbReference type="EMBL" id="JBBXMP010000294">
    <property type="protein sequence ID" value="KAL0058608.1"/>
    <property type="molecule type" value="Genomic_DNA"/>
</dbReference>
<sequence length="670" mass="72146">MSEGPDFLNNPKLWNPNAILERTTSMSTTVSDTSSYFTEAQRLSQYSPLIERELTPSLNTFSLSRAPSVNAVSVSTENPSIEHLVKIIDDLRLVNKAILDRLPTLTTPAPLDCQTEGPFNLTGVVEFTELDEREYSLVKYWHSYKYKASEMPTEIDGKKIEYAAYQFLENRHGDRLHPERCGAILRDARSIWFMYASAGMLTTGSWDSIMPLVRVGYYRIIRTLAPELQLCWANWKADRVAKEGFSSWWQNHGKKILKEVNARKAASEANIKGGTTLVPLTPVSPPATVITPPVTAPAAPVITPPVTPATLAITPPVTPATPAITPPVTPATPVTAPVPTALDSPPIPLTPVSAIPNPSPVSLPPPPPPPSPAVVSPNTISAIPLPPSPVSQPTLLPPTILTPPHPSTTPTEVTSVGSGKRPRSESSSHGIDLNPPSISSSGSGLVENSTGSGQDGAPLPKRAKTDKQTEQTKLKVTLSGFPWHQETNLEMPLSRNSNSGDDSMIVDNPATSAPHLKDHATDDIIDHAMDDVNVDELSPTDNNHASTSISTPAASTSLAIPATAASAENPTSSEPAADEPRLPRPNPVISQPNKPLQYGTSGTPANLAKLHYRDIRTDLPPDKIPQGEFWTWLQGIPESLWAKFYYMANPNAKAPKTKAKPKAKAKVKAN</sequence>
<comment type="caution">
    <text evidence="2">The sequence shown here is derived from an EMBL/GenBank/DDBJ whole genome shotgun (WGS) entry which is preliminary data.</text>
</comment>
<feature type="region of interest" description="Disordered" evidence="1">
    <location>
        <begin position="358"/>
        <end position="471"/>
    </location>
</feature>
<feature type="compositionally biased region" description="Polar residues" evidence="1">
    <location>
        <begin position="588"/>
        <end position="603"/>
    </location>
</feature>
<keyword evidence="3" id="KW-1185">Reference proteome</keyword>
<evidence type="ECO:0000313" key="3">
    <source>
        <dbReference type="Proteomes" id="UP001437256"/>
    </source>
</evidence>